<dbReference type="RefSeq" id="WP_302713389.1">
    <property type="nucleotide sequence ID" value="NZ_JAULRT010000059.1"/>
</dbReference>
<dbReference type="SUPFAM" id="SSF53474">
    <property type="entry name" value="alpha/beta-Hydrolases"/>
    <property type="match status" value="1"/>
</dbReference>
<dbReference type="Pfam" id="PF20408">
    <property type="entry name" value="Abhydrolase_11"/>
    <property type="match status" value="1"/>
</dbReference>
<keyword evidence="3" id="KW-1185">Reference proteome</keyword>
<evidence type="ECO:0000313" key="2">
    <source>
        <dbReference type="EMBL" id="MDO3382868.1"/>
    </source>
</evidence>
<gene>
    <name evidence="2" type="ORF">QWI16_11880</name>
</gene>
<name>A0ABT8THM4_9GAMM</name>
<sequence length="223" mass="23989">MSDLFYHSGSHVIEGPVGPLEVAAMAGGAEAPYSGRHAFALIAHPHPLHGGTMDNKVVTTLARAYRDLGLPVLRFNFRGVGQSGGEHDHARGEVDDLLAVAAAGFEALPGARVLLAGFSFGSSVAARASYRLDCPHLTLVAPPVPRYEFTEGKGFAMPVCVLQGEADERVEEAAVRQWAKQLQGDVSYHRFADTGHFFHGRLPELKEQLGATLRRQCPPEALQ</sequence>
<dbReference type="InterPro" id="IPR046879">
    <property type="entry name" value="KANL3/Tex30_Abhydrolase"/>
</dbReference>
<feature type="domain" description="KANL3/Tex30 alpha/beta hydrolase-like" evidence="1">
    <location>
        <begin position="50"/>
        <end position="200"/>
    </location>
</feature>
<reference evidence="2" key="1">
    <citation type="submission" date="2023-07" db="EMBL/GenBank/DDBJ databases">
        <title>Gilvimarinus algae sp. nov., isolated from the surface of Kelp.</title>
        <authorList>
            <person name="Sun Y.Y."/>
            <person name="Gong Y."/>
            <person name="Du Z.J."/>
        </authorList>
    </citation>
    <scope>NUCLEOTIDE SEQUENCE</scope>
    <source>
        <strain evidence="2">SDUM040014</strain>
    </source>
</reference>
<dbReference type="Proteomes" id="UP001168380">
    <property type="component" value="Unassembled WGS sequence"/>
</dbReference>
<dbReference type="PANTHER" id="PTHR42103:SF2">
    <property type="entry name" value="AB HYDROLASE-1 DOMAIN-CONTAINING PROTEIN"/>
    <property type="match status" value="1"/>
</dbReference>
<comment type="caution">
    <text evidence="2">The sequence shown here is derived from an EMBL/GenBank/DDBJ whole genome shotgun (WGS) entry which is preliminary data.</text>
</comment>
<evidence type="ECO:0000313" key="3">
    <source>
        <dbReference type="Proteomes" id="UP001168380"/>
    </source>
</evidence>
<dbReference type="PANTHER" id="PTHR42103">
    <property type="entry name" value="ALPHA/BETA-HYDROLASES SUPERFAMILY PROTEIN"/>
    <property type="match status" value="1"/>
</dbReference>
<organism evidence="2 3">
    <name type="scientific">Gilvimarinus algae</name>
    <dbReference type="NCBI Taxonomy" id="3058037"/>
    <lineage>
        <taxon>Bacteria</taxon>
        <taxon>Pseudomonadati</taxon>
        <taxon>Pseudomonadota</taxon>
        <taxon>Gammaproteobacteria</taxon>
        <taxon>Cellvibrionales</taxon>
        <taxon>Cellvibrionaceae</taxon>
        <taxon>Gilvimarinus</taxon>
    </lineage>
</organism>
<accession>A0ABT8THM4</accession>
<dbReference type="EMBL" id="JAULRT010000059">
    <property type="protein sequence ID" value="MDO3382868.1"/>
    <property type="molecule type" value="Genomic_DNA"/>
</dbReference>
<dbReference type="Gene3D" id="3.40.50.1820">
    <property type="entry name" value="alpha/beta hydrolase"/>
    <property type="match status" value="1"/>
</dbReference>
<protein>
    <recommendedName>
        <fullName evidence="1">KANL3/Tex30 alpha/beta hydrolase-like domain-containing protein</fullName>
    </recommendedName>
</protein>
<dbReference type="InterPro" id="IPR029058">
    <property type="entry name" value="AB_hydrolase_fold"/>
</dbReference>
<proteinExistence type="predicted"/>
<evidence type="ECO:0000259" key="1">
    <source>
        <dbReference type="Pfam" id="PF20408"/>
    </source>
</evidence>